<dbReference type="GO" id="GO:0016757">
    <property type="term" value="F:glycosyltransferase activity"/>
    <property type="evidence" value="ECO:0007669"/>
    <property type="project" value="InterPro"/>
</dbReference>
<gene>
    <name evidence="3" type="ORF">DW042_19940</name>
</gene>
<feature type="domain" description="Glycosyltransferase subfamily 4-like N-terminal" evidence="2">
    <location>
        <begin position="12"/>
        <end position="170"/>
    </location>
</feature>
<dbReference type="EMBL" id="QROC01000033">
    <property type="protein sequence ID" value="RHK91529.1"/>
    <property type="molecule type" value="Genomic_DNA"/>
</dbReference>
<sequence>MNVLLISVRSDFGGGPRHVHQLIEELPSSINIYMAFPQGKPYGDLWRNHPRIKKYVDIPYRKFNIECLFLLRRFIIENEINIVHSHGNGAGLYSRTLKLILPHVKVVHTFHGITNDYSSYLKYCVNKVVGRFFKCFTDKFILVSNGELKFGNSLHFLSIDKSAVIYNAVSDNGLKFSRKDQKFLVISLSRFDYQKNMDMAYRIAKALRNNNEIEFVWVGDGEDFERLKQKSVEEHVDINFIGFTEYPMSYLKNADLYLSTSRFEGLPYALIEAASVGLPIVATDVVGNNEVVFHDYNGLVFKTEQEAVDAIKTLSINADLLNRYSINSRELYLKTFTMEKMISSIVDTYVQVLNQ</sequence>
<reference evidence="3 4" key="1">
    <citation type="submission" date="2018-08" db="EMBL/GenBank/DDBJ databases">
        <title>A genome reference for cultivated species of the human gut microbiota.</title>
        <authorList>
            <person name="Zou Y."/>
            <person name="Xue W."/>
            <person name="Luo G."/>
        </authorList>
    </citation>
    <scope>NUCLEOTIDE SEQUENCE [LARGE SCALE GENOMIC DNA]</scope>
    <source>
        <strain evidence="3 4">AF39-6AC</strain>
    </source>
</reference>
<dbReference type="InterPro" id="IPR050194">
    <property type="entry name" value="Glycosyltransferase_grp1"/>
</dbReference>
<evidence type="ECO:0000313" key="3">
    <source>
        <dbReference type="EMBL" id="RHK91529.1"/>
    </source>
</evidence>
<dbReference type="Gene3D" id="3.40.50.2000">
    <property type="entry name" value="Glycogen Phosphorylase B"/>
    <property type="match status" value="2"/>
</dbReference>
<comment type="caution">
    <text evidence="3">The sequence shown here is derived from an EMBL/GenBank/DDBJ whole genome shotgun (WGS) entry which is preliminary data.</text>
</comment>
<evidence type="ECO:0000313" key="4">
    <source>
        <dbReference type="Proteomes" id="UP000284417"/>
    </source>
</evidence>
<dbReference type="RefSeq" id="WP_118408490.1">
    <property type="nucleotide sequence ID" value="NZ_QROC01000033.1"/>
</dbReference>
<dbReference type="SUPFAM" id="SSF53756">
    <property type="entry name" value="UDP-Glycosyltransferase/glycogen phosphorylase"/>
    <property type="match status" value="1"/>
</dbReference>
<organism evidence="3 4">
    <name type="scientific">Bacteroides xylanisolvens</name>
    <dbReference type="NCBI Taxonomy" id="371601"/>
    <lineage>
        <taxon>Bacteria</taxon>
        <taxon>Pseudomonadati</taxon>
        <taxon>Bacteroidota</taxon>
        <taxon>Bacteroidia</taxon>
        <taxon>Bacteroidales</taxon>
        <taxon>Bacteroidaceae</taxon>
        <taxon>Bacteroides</taxon>
    </lineage>
</organism>
<name>A0A415HG05_9BACE</name>
<evidence type="ECO:0000259" key="2">
    <source>
        <dbReference type="Pfam" id="PF13439"/>
    </source>
</evidence>
<dbReference type="InterPro" id="IPR001296">
    <property type="entry name" value="Glyco_trans_1"/>
</dbReference>
<accession>A0A415HG05</accession>
<dbReference type="Pfam" id="PF00534">
    <property type="entry name" value="Glycos_transf_1"/>
    <property type="match status" value="1"/>
</dbReference>
<dbReference type="CDD" id="cd03801">
    <property type="entry name" value="GT4_PimA-like"/>
    <property type="match status" value="1"/>
</dbReference>
<protein>
    <submittedName>
        <fullName evidence="3">Glycosyltransferase family 1 protein</fullName>
    </submittedName>
</protein>
<dbReference type="AlphaFoldDB" id="A0A415HG05"/>
<dbReference type="PANTHER" id="PTHR45947:SF3">
    <property type="entry name" value="SULFOQUINOVOSYL TRANSFERASE SQD2"/>
    <property type="match status" value="1"/>
</dbReference>
<keyword evidence="3" id="KW-0808">Transferase</keyword>
<dbReference type="PANTHER" id="PTHR45947">
    <property type="entry name" value="SULFOQUINOVOSYL TRANSFERASE SQD2"/>
    <property type="match status" value="1"/>
</dbReference>
<feature type="domain" description="Glycosyl transferase family 1" evidence="1">
    <location>
        <begin position="178"/>
        <end position="330"/>
    </location>
</feature>
<proteinExistence type="predicted"/>
<evidence type="ECO:0000259" key="1">
    <source>
        <dbReference type="Pfam" id="PF00534"/>
    </source>
</evidence>
<dbReference type="Proteomes" id="UP000284417">
    <property type="component" value="Unassembled WGS sequence"/>
</dbReference>
<dbReference type="InterPro" id="IPR028098">
    <property type="entry name" value="Glyco_trans_4-like_N"/>
</dbReference>
<dbReference type="Pfam" id="PF13439">
    <property type="entry name" value="Glyco_transf_4"/>
    <property type="match status" value="1"/>
</dbReference>